<dbReference type="RefSeq" id="WP_146935058.1">
    <property type="nucleotide sequence ID" value="NZ_VORY01000046.1"/>
</dbReference>
<evidence type="ECO:0000313" key="3">
    <source>
        <dbReference type="Proteomes" id="UP000321367"/>
    </source>
</evidence>
<proteinExistence type="predicted"/>
<sequence>MKEFTCLISKSISKFSTINGIKITTLFVFILLSFFSFDLQAQADTPCEGANRWQGGSKWNADGTIDDRPNSGEPNGIIRCGSSAETQSQILPFNNAVYNSSAFLIDVEGGGCVNPSTGSIVAPDNPTNGQPIVWLNFDVRPYSGSFEVQINDNSGDNIGWALYVSTQNDDFTTYSNAAGDDLSGDCSNLTFVSCGVESSSTWNTIPVGNVDFLEATNFYLAIWDQDADGNLSVNNFKARFGCGDGDIPICALVVGEETVSCVDSGTYQVVVPITGTNAQFTATDANALTISEDVCLSNIGVDEEGVFGSFTLTYNIGTPYNISISAVKPSTNGCADPFNPTQCVGGVSGSSPNLPTVQISDQTICETTTSVDLTLLEPEGKTGGTWSNSEGDITDATDVDPNDGPFTYTITDNISCEGSDDVAYTFYDLPEAGTGGSDRFCIDSDLSSVDLFALIVGGDTGGSWTDVSDGSV</sequence>
<feature type="region of interest" description="Disordered" evidence="1">
    <location>
        <begin position="50"/>
        <end position="75"/>
    </location>
</feature>
<comment type="caution">
    <text evidence="2">The sequence shown here is derived from an EMBL/GenBank/DDBJ whole genome shotgun (WGS) entry which is preliminary data.</text>
</comment>
<dbReference type="OrthoDB" id="1110367at2"/>
<accession>A0A5C6ZMB7</accession>
<gene>
    <name evidence="2" type="ORF">ES724_16380</name>
</gene>
<name>A0A5C6ZMB7_9FLAO</name>
<evidence type="ECO:0000256" key="1">
    <source>
        <dbReference type="SAM" id="MobiDB-lite"/>
    </source>
</evidence>
<organism evidence="2 3">
    <name type="scientific">Gillisia hiemivivida</name>
    <dbReference type="NCBI Taxonomy" id="291190"/>
    <lineage>
        <taxon>Bacteria</taxon>
        <taxon>Pseudomonadati</taxon>
        <taxon>Bacteroidota</taxon>
        <taxon>Flavobacteriia</taxon>
        <taxon>Flavobacteriales</taxon>
        <taxon>Flavobacteriaceae</taxon>
        <taxon>Gillisia</taxon>
    </lineage>
</organism>
<dbReference type="Proteomes" id="UP000321367">
    <property type="component" value="Unassembled WGS sequence"/>
</dbReference>
<feature type="region of interest" description="Disordered" evidence="1">
    <location>
        <begin position="379"/>
        <end position="400"/>
    </location>
</feature>
<protein>
    <submittedName>
        <fullName evidence="2">Uncharacterized protein</fullName>
    </submittedName>
</protein>
<evidence type="ECO:0000313" key="2">
    <source>
        <dbReference type="EMBL" id="TXD91575.1"/>
    </source>
</evidence>
<dbReference type="AlphaFoldDB" id="A0A5C6ZMB7"/>
<dbReference type="EMBL" id="VORY01000046">
    <property type="protein sequence ID" value="TXD91575.1"/>
    <property type="molecule type" value="Genomic_DNA"/>
</dbReference>
<reference evidence="2 3" key="1">
    <citation type="submission" date="2019-08" db="EMBL/GenBank/DDBJ databases">
        <title>Genome sequence of Gillisia hiemivivida IC154 (type strain).</title>
        <authorList>
            <person name="Bowman J.P."/>
        </authorList>
    </citation>
    <scope>NUCLEOTIDE SEQUENCE [LARGE SCALE GENOMIC DNA]</scope>
    <source>
        <strain evidence="2 3">IC154</strain>
    </source>
</reference>
<feature type="non-terminal residue" evidence="2">
    <location>
        <position position="472"/>
    </location>
</feature>
<keyword evidence="3" id="KW-1185">Reference proteome</keyword>